<keyword evidence="2" id="KW-0812">Transmembrane</keyword>
<evidence type="ECO:0000256" key="2">
    <source>
        <dbReference type="SAM" id="Phobius"/>
    </source>
</evidence>
<feature type="chain" id="PRO_5046185404" description="Period circadian protein" evidence="3">
    <location>
        <begin position="18"/>
        <end position="140"/>
    </location>
</feature>
<evidence type="ECO:0000313" key="5">
    <source>
        <dbReference type="Proteomes" id="UP001583186"/>
    </source>
</evidence>
<reference evidence="4 5" key="1">
    <citation type="journal article" date="2024" name="IMA Fungus">
        <title>IMA Genome - F19 : A genome assembly and annotation guide to empower mycologists, including annotated draft genome sequences of Ceratocystis pirilliformis, Diaporthe australafricana, Fusarium ophioides, Paecilomyces lecythidis, and Sporothrix stenoceras.</title>
        <authorList>
            <person name="Aylward J."/>
            <person name="Wilson A.M."/>
            <person name="Visagie C.M."/>
            <person name="Spraker J."/>
            <person name="Barnes I."/>
            <person name="Buitendag C."/>
            <person name="Ceriani C."/>
            <person name="Del Mar Angel L."/>
            <person name="du Plessis D."/>
            <person name="Fuchs T."/>
            <person name="Gasser K."/>
            <person name="Kramer D."/>
            <person name="Li W."/>
            <person name="Munsamy K."/>
            <person name="Piso A."/>
            <person name="Price J.L."/>
            <person name="Sonnekus B."/>
            <person name="Thomas C."/>
            <person name="van der Nest A."/>
            <person name="van Dijk A."/>
            <person name="van Heerden A."/>
            <person name="van Vuuren N."/>
            <person name="Yilmaz N."/>
            <person name="Duong T.A."/>
            <person name="van der Merwe N.A."/>
            <person name="Wingfield M.J."/>
            <person name="Wingfield B.D."/>
        </authorList>
    </citation>
    <scope>NUCLEOTIDE SEQUENCE [LARGE SCALE GENOMIC DNA]</scope>
    <source>
        <strain evidence="4 5">CMW 5346</strain>
    </source>
</reference>
<feature type="transmembrane region" description="Helical" evidence="2">
    <location>
        <begin position="118"/>
        <end position="139"/>
    </location>
</feature>
<sequence length="140" mass="13014">MLGSLLTVATLAATAIAADQITTVAPGIKDTTNSLINVGTGTIGSVIIETGVGDNTDNFSTDITIDAGTATGMGSNHATATGADNTQSGGTPAAATSSSAAGAAAGLGRGGFSAGGGVFSLTSVVVGLVGGTAAILAMAL</sequence>
<evidence type="ECO:0008006" key="6">
    <source>
        <dbReference type="Google" id="ProtNLM"/>
    </source>
</evidence>
<evidence type="ECO:0000256" key="1">
    <source>
        <dbReference type="SAM" id="MobiDB-lite"/>
    </source>
</evidence>
<keyword evidence="3" id="KW-0732">Signal</keyword>
<feature type="signal peptide" evidence="3">
    <location>
        <begin position="1"/>
        <end position="17"/>
    </location>
</feature>
<dbReference type="Proteomes" id="UP001583186">
    <property type="component" value="Unassembled WGS sequence"/>
</dbReference>
<evidence type="ECO:0000256" key="3">
    <source>
        <dbReference type="SAM" id="SignalP"/>
    </source>
</evidence>
<feature type="region of interest" description="Disordered" evidence="1">
    <location>
        <begin position="76"/>
        <end position="95"/>
    </location>
</feature>
<organism evidence="4 5">
    <name type="scientific">Sporothrix stenoceras</name>
    <dbReference type="NCBI Taxonomy" id="5173"/>
    <lineage>
        <taxon>Eukaryota</taxon>
        <taxon>Fungi</taxon>
        <taxon>Dikarya</taxon>
        <taxon>Ascomycota</taxon>
        <taxon>Pezizomycotina</taxon>
        <taxon>Sordariomycetes</taxon>
        <taxon>Sordariomycetidae</taxon>
        <taxon>Ophiostomatales</taxon>
        <taxon>Ophiostomataceae</taxon>
        <taxon>Sporothrix</taxon>
    </lineage>
</organism>
<proteinExistence type="predicted"/>
<keyword evidence="2" id="KW-0472">Membrane</keyword>
<keyword evidence="5" id="KW-1185">Reference proteome</keyword>
<gene>
    <name evidence="4" type="ORF">Sste5346_004787</name>
</gene>
<protein>
    <recommendedName>
        <fullName evidence="6">Period circadian protein</fullName>
    </recommendedName>
</protein>
<dbReference type="EMBL" id="JAWCUI010000023">
    <property type="protein sequence ID" value="KAL1896401.1"/>
    <property type="molecule type" value="Genomic_DNA"/>
</dbReference>
<keyword evidence="2" id="KW-1133">Transmembrane helix</keyword>
<feature type="compositionally biased region" description="Polar residues" evidence="1">
    <location>
        <begin position="76"/>
        <end position="87"/>
    </location>
</feature>
<accession>A0ABR3Z6V9</accession>
<name>A0ABR3Z6V9_9PEZI</name>
<comment type="caution">
    <text evidence="4">The sequence shown here is derived from an EMBL/GenBank/DDBJ whole genome shotgun (WGS) entry which is preliminary data.</text>
</comment>
<evidence type="ECO:0000313" key="4">
    <source>
        <dbReference type="EMBL" id="KAL1896401.1"/>
    </source>
</evidence>